<feature type="region of interest" description="Disordered" evidence="1">
    <location>
        <begin position="1"/>
        <end position="34"/>
    </location>
</feature>
<evidence type="ECO:0000313" key="2">
    <source>
        <dbReference type="EMBL" id="GFX90293.1"/>
    </source>
</evidence>
<evidence type="ECO:0000256" key="1">
    <source>
        <dbReference type="SAM" id="MobiDB-lite"/>
    </source>
</evidence>
<reference evidence="2" key="1">
    <citation type="submission" date="2020-08" db="EMBL/GenBank/DDBJ databases">
        <title>Multicomponent nature underlies the extraordinary mechanical properties of spider dragline silk.</title>
        <authorList>
            <person name="Kono N."/>
            <person name="Nakamura H."/>
            <person name="Mori M."/>
            <person name="Yoshida Y."/>
            <person name="Ohtoshi R."/>
            <person name="Malay A.D."/>
            <person name="Moran D.A.P."/>
            <person name="Tomita M."/>
            <person name="Numata K."/>
            <person name="Arakawa K."/>
        </authorList>
    </citation>
    <scope>NUCLEOTIDE SEQUENCE</scope>
</reference>
<protein>
    <submittedName>
        <fullName evidence="2">Uncharacterized protein</fullName>
    </submittedName>
</protein>
<organism evidence="2 3">
    <name type="scientific">Trichonephila clavipes</name>
    <name type="common">Golden silk orbweaver</name>
    <name type="synonym">Nephila clavipes</name>
    <dbReference type="NCBI Taxonomy" id="2585209"/>
    <lineage>
        <taxon>Eukaryota</taxon>
        <taxon>Metazoa</taxon>
        <taxon>Ecdysozoa</taxon>
        <taxon>Arthropoda</taxon>
        <taxon>Chelicerata</taxon>
        <taxon>Arachnida</taxon>
        <taxon>Araneae</taxon>
        <taxon>Araneomorphae</taxon>
        <taxon>Entelegynae</taxon>
        <taxon>Araneoidea</taxon>
        <taxon>Nephilidae</taxon>
        <taxon>Trichonephila</taxon>
    </lineage>
</organism>
<accession>A0A8X6R8C3</accession>
<evidence type="ECO:0000313" key="3">
    <source>
        <dbReference type="Proteomes" id="UP000887159"/>
    </source>
</evidence>
<feature type="region of interest" description="Disordered" evidence="1">
    <location>
        <begin position="197"/>
        <end position="219"/>
    </location>
</feature>
<dbReference type="Proteomes" id="UP000887159">
    <property type="component" value="Unassembled WGS sequence"/>
</dbReference>
<sequence length="246" mass="28355">MPLSAEKERKKGRSSVVVEQQEEKPQQQDPPSVGKHFVKYTTKKENSIIFTLLFGGAGVHPFPPKNYKDPRVLVGWRSWLVVGLVRLRLRIHGVPAWLGCGRQNLKFLVPFHIVKARMPFSGEETGRQHYIAVIGMHLYDGTLKSVTNSWSNGPLKKPRGPQVESRCSRCSNGTLHLAVWKSPPSLGFLRHHLKRREKSEKHFNSKGHKRTRGKNEIRWGNYQQRRLRKKNSARWLNDVITAQEDM</sequence>
<gene>
    <name evidence="2" type="ORF">TNCV_3848681</name>
</gene>
<name>A0A8X6R8C3_TRICX</name>
<comment type="caution">
    <text evidence="2">The sequence shown here is derived from an EMBL/GenBank/DDBJ whole genome shotgun (WGS) entry which is preliminary data.</text>
</comment>
<dbReference type="AlphaFoldDB" id="A0A8X6R8C3"/>
<dbReference type="EMBL" id="BMAU01021094">
    <property type="protein sequence ID" value="GFX90293.1"/>
    <property type="molecule type" value="Genomic_DNA"/>
</dbReference>
<proteinExistence type="predicted"/>
<keyword evidence="3" id="KW-1185">Reference proteome</keyword>